<evidence type="ECO:0000256" key="11">
    <source>
        <dbReference type="ARBA" id="ARBA00025912"/>
    </source>
</evidence>
<feature type="binding site" description="axial binding residue" evidence="12">
    <location>
        <position position="84"/>
    </location>
    <ligand>
        <name>heme</name>
        <dbReference type="ChEBI" id="CHEBI:30413"/>
        <note>ligand shared with second transmembrane subunit</note>
    </ligand>
    <ligandPart>
        <name>Fe</name>
        <dbReference type="ChEBI" id="CHEBI:18248"/>
    </ligandPart>
</feature>
<evidence type="ECO:0000313" key="14">
    <source>
        <dbReference type="EMBL" id="SIQ24397.1"/>
    </source>
</evidence>
<dbReference type="CDD" id="cd03499">
    <property type="entry name" value="SQR_TypeC_SdhC"/>
    <property type="match status" value="1"/>
</dbReference>
<comment type="cofactor">
    <cofactor evidence="12">
        <name>heme</name>
        <dbReference type="ChEBI" id="CHEBI:30413"/>
    </cofactor>
    <text evidence="12">The heme is bound between the two transmembrane subunits.</text>
</comment>
<reference evidence="14 15" key="1">
    <citation type="submission" date="2017-01" db="EMBL/GenBank/DDBJ databases">
        <authorList>
            <person name="Varghese N."/>
            <person name="Submissions S."/>
        </authorList>
    </citation>
    <scope>NUCLEOTIDE SEQUENCE [LARGE SCALE GENOMIC DNA]</scope>
    <source>
        <strain evidence="14 15">ATCC 700171</strain>
    </source>
</reference>
<evidence type="ECO:0000256" key="8">
    <source>
        <dbReference type="ARBA" id="ARBA00022989"/>
    </source>
</evidence>
<feature type="transmembrane region" description="Helical" evidence="13">
    <location>
        <begin position="68"/>
        <end position="89"/>
    </location>
</feature>
<dbReference type="PANTHER" id="PTHR10978">
    <property type="entry name" value="SUCCINATE DEHYDROGENASE CYTOCHROME B560 SUBUNIT"/>
    <property type="match status" value="1"/>
</dbReference>
<evidence type="ECO:0000256" key="2">
    <source>
        <dbReference type="ARBA" id="ARBA00004141"/>
    </source>
</evidence>
<evidence type="ECO:0000256" key="7">
    <source>
        <dbReference type="ARBA" id="ARBA00022723"/>
    </source>
</evidence>
<evidence type="ECO:0000256" key="3">
    <source>
        <dbReference type="ARBA" id="ARBA00007244"/>
    </source>
</evidence>
<comment type="subunit">
    <text evidence="11">Part of an enzyme complex containing four subunits: a flavoprotein, an iron-sulfur protein, plus two membrane-anchoring proteins, SdhC and SdhD. The complex can form homotrimers.</text>
</comment>
<dbReference type="PROSITE" id="PS01001">
    <property type="entry name" value="SDH_CYT_2"/>
    <property type="match status" value="1"/>
</dbReference>
<keyword evidence="10 13" id="KW-0472">Membrane</keyword>
<evidence type="ECO:0000256" key="4">
    <source>
        <dbReference type="ARBA" id="ARBA00020076"/>
    </source>
</evidence>
<dbReference type="GO" id="GO:0046872">
    <property type="term" value="F:metal ion binding"/>
    <property type="evidence" value="ECO:0007669"/>
    <property type="project" value="UniProtKB-KW"/>
</dbReference>
<dbReference type="InterPro" id="IPR018495">
    <property type="entry name" value="Succ_DH_cyt_bsu_CS"/>
</dbReference>
<keyword evidence="5 12" id="KW-0349">Heme</keyword>
<dbReference type="EMBL" id="FTMK01000005">
    <property type="protein sequence ID" value="SIQ24397.1"/>
    <property type="molecule type" value="Genomic_DNA"/>
</dbReference>
<keyword evidence="9 12" id="KW-0408">Iron</keyword>
<dbReference type="GO" id="GO:0006099">
    <property type="term" value="P:tricarboxylic acid cycle"/>
    <property type="evidence" value="ECO:0007669"/>
    <property type="project" value="InterPro"/>
</dbReference>
<sequence length="130" mass="14201">MADVNRGNRPLSPHLQVYRLPIAAITSIMTRITGHALVAGILLITWWLVAAVTSPGAFAAADWVVRSWLGFIILTGSMWALWYHLLAGLRHLAYDAGYGLEIRQAQQSSRALIAGSVVLAVLTLIVFFAF</sequence>
<evidence type="ECO:0000256" key="1">
    <source>
        <dbReference type="ARBA" id="ARBA00004050"/>
    </source>
</evidence>
<evidence type="ECO:0000256" key="6">
    <source>
        <dbReference type="ARBA" id="ARBA00022692"/>
    </source>
</evidence>
<dbReference type="GO" id="GO:0009055">
    <property type="term" value="F:electron transfer activity"/>
    <property type="evidence" value="ECO:0007669"/>
    <property type="project" value="InterPro"/>
</dbReference>
<accession>A0A1N6R6E0</accession>
<keyword evidence="8 13" id="KW-1133">Transmembrane helix</keyword>
<dbReference type="InterPro" id="IPR034804">
    <property type="entry name" value="SQR/QFR_C/D"/>
</dbReference>
<evidence type="ECO:0000256" key="9">
    <source>
        <dbReference type="ARBA" id="ARBA00023004"/>
    </source>
</evidence>
<evidence type="ECO:0000256" key="5">
    <source>
        <dbReference type="ARBA" id="ARBA00022617"/>
    </source>
</evidence>
<comment type="function">
    <text evidence="1">Membrane-anchoring subunit of succinate dehydrogenase (SDH).</text>
</comment>
<evidence type="ECO:0000256" key="13">
    <source>
        <dbReference type="SAM" id="Phobius"/>
    </source>
</evidence>
<name>A0A1N6R6E0_9RHOB</name>
<dbReference type="Gene3D" id="1.20.1300.10">
    <property type="entry name" value="Fumarate reductase/succinate dehydrogenase, transmembrane subunit"/>
    <property type="match status" value="1"/>
</dbReference>
<evidence type="ECO:0000256" key="12">
    <source>
        <dbReference type="PIRSR" id="PIRSR000178-1"/>
    </source>
</evidence>
<comment type="subcellular location">
    <subcellularLocation>
        <location evidence="2">Membrane</location>
        <topology evidence="2">Multi-pass membrane protein</topology>
    </subcellularLocation>
</comment>
<keyword evidence="6 13" id="KW-0812">Transmembrane</keyword>
<dbReference type="PIRSF" id="PIRSF000178">
    <property type="entry name" value="SDH_cyt_b560"/>
    <property type="match status" value="1"/>
</dbReference>
<evidence type="ECO:0000256" key="10">
    <source>
        <dbReference type="ARBA" id="ARBA00023136"/>
    </source>
</evidence>
<dbReference type="NCBIfam" id="TIGR02970">
    <property type="entry name" value="succ_dehyd_cytB"/>
    <property type="match status" value="1"/>
</dbReference>
<dbReference type="SUPFAM" id="SSF81343">
    <property type="entry name" value="Fumarate reductase respiratory complex transmembrane subunits"/>
    <property type="match status" value="1"/>
</dbReference>
<evidence type="ECO:0000313" key="15">
    <source>
        <dbReference type="Proteomes" id="UP000323956"/>
    </source>
</evidence>
<dbReference type="GO" id="GO:0016020">
    <property type="term" value="C:membrane"/>
    <property type="evidence" value="ECO:0007669"/>
    <property type="project" value="UniProtKB-SubCell"/>
</dbReference>
<organism evidence="14 15">
    <name type="scientific">Paracoccus thiocyanatus</name>
    <dbReference type="NCBI Taxonomy" id="34006"/>
    <lineage>
        <taxon>Bacteria</taxon>
        <taxon>Pseudomonadati</taxon>
        <taxon>Pseudomonadota</taxon>
        <taxon>Alphaproteobacteria</taxon>
        <taxon>Rhodobacterales</taxon>
        <taxon>Paracoccaceae</taxon>
        <taxon>Paracoccus</taxon>
    </lineage>
</organism>
<dbReference type="PANTHER" id="PTHR10978:SF5">
    <property type="entry name" value="SUCCINATE DEHYDROGENASE CYTOCHROME B560 SUBUNIT, MITOCHONDRIAL"/>
    <property type="match status" value="1"/>
</dbReference>
<dbReference type="RefSeq" id="WP_149764973.1">
    <property type="nucleotide sequence ID" value="NZ_FTMK01000005.1"/>
</dbReference>
<feature type="transmembrane region" description="Helical" evidence="13">
    <location>
        <begin position="110"/>
        <end position="129"/>
    </location>
</feature>
<dbReference type="OrthoDB" id="9799441at2"/>
<gene>
    <name evidence="14" type="ORF">SAMN05421641_10571</name>
</gene>
<dbReference type="AlphaFoldDB" id="A0A1N6R6E0"/>
<comment type="similarity">
    <text evidence="3">Belongs to the cytochrome b560 family.</text>
</comment>
<proteinExistence type="inferred from homology"/>
<keyword evidence="7 12" id="KW-0479">Metal-binding</keyword>
<protein>
    <recommendedName>
        <fullName evidence="4">Succinate dehydrogenase cytochrome b556 subunit</fullName>
    </recommendedName>
</protein>
<dbReference type="Proteomes" id="UP000323956">
    <property type="component" value="Unassembled WGS sequence"/>
</dbReference>
<feature type="transmembrane region" description="Helical" evidence="13">
    <location>
        <begin position="20"/>
        <end position="48"/>
    </location>
</feature>
<dbReference type="Pfam" id="PF01127">
    <property type="entry name" value="Sdh_cyt"/>
    <property type="match status" value="1"/>
</dbReference>
<dbReference type="InterPro" id="IPR014314">
    <property type="entry name" value="Succ_DH_cytb556"/>
</dbReference>
<dbReference type="InterPro" id="IPR000701">
    <property type="entry name" value="SuccDH_FuR_B_TM-su"/>
</dbReference>